<dbReference type="EMBL" id="JABEBT010000179">
    <property type="protein sequence ID" value="KAF7626095.1"/>
    <property type="molecule type" value="Genomic_DNA"/>
</dbReference>
<organism evidence="2 3">
    <name type="scientific">Meloidogyne graminicola</name>
    <dbReference type="NCBI Taxonomy" id="189291"/>
    <lineage>
        <taxon>Eukaryota</taxon>
        <taxon>Metazoa</taxon>
        <taxon>Ecdysozoa</taxon>
        <taxon>Nematoda</taxon>
        <taxon>Chromadorea</taxon>
        <taxon>Rhabditida</taxon>
        <taxon>Tylenchina</taxon>
        <taxon>Tylenchomorpha</taxon>
        <taxon>Tylenchoidea</taxon>
        <taxon>Meloidogynidae</taxon>
        <taxon>Meloidogyninae</taxon>
        <taxon>Meloidogyne</taxon>
    </lineage>
</organism>
<evidence type="ECO:0000313" key="2">
    <source>
        <dbReference type="EMBL" id="KAF7626095.1"/>
    </source>
</evidence>
<sequence>MFFIFVLFNIFLLMDVGDLYNCYKGLENEKNKLLSTCDTESEEVKTNPDLKGITDIKCAHLSCVNGVHFKACGYCKVDSVILEGVKCKCYECTSELCNSVIISQFNWRIIFGLLFICIGALSF</sequence>
<protein>
    <recommendedName>
        <fullName evidence="4">Protein sleepless</fullName>
    </recommendedName>
</protein>
<accession>A0A8S9ZBV7</accession>
<feature type="chain" id="PRO_5035751941" description="Protein sleepless" evidence="1">
    <location>
        <begin position="20"/>
        <end position="123"/>
    </location>
</feature>
<dbReference type="AlphaFoldDB" id="A0A8S9ZBV7"/>
<comment type="caution">
    <text evidence="2">The sequence shown here is derived from an EMBL/GenBank/DDBJ whole genome shotgun (WGS) entry which is preliminary data.</text>
</comment>
<name>A0A8S9ZBV7_9BILA</name>
<dbReference type="Proteomes" id="UP000605970">
    <property type="component" value="Unassembled WGS sequence"/>
</dbReference>
<evidence type="ECO:0000313" key="3">
    <source>
        <dbReference type="Proteomes" id="UP000605970"/>
    </source>
</evidence>
<reference evidence="2" key="1">
    <citation type="journal article" date="2020" name="Ecol. Evol.">
        <title>Genome structure and content of the rice root-knot nematode (Meloidogyne graminicola).</title>
        <authorList>
            <person name="Phan N.T."/>
            <person name="Danchin E.G.J."/>
            <person name="Klopp C."/>
            <person name="Perfus-Barbeoch L."/>
            <person name="Kozlowski D.K."/>
            <person name="Koutsovoulos G.D."/>
            <person name="Lopez-Roques C."/>
            <person name="Bouchez O."/>
            <person name="Zahm M."/>
            <person name="Besnard G."/>
            <person name="Bellafiore S."/>
        </authorList>
    </citation>
    <scope>NUCLEOTIDE SEQUENCE</scope>
    <source>
        <strain evidence="2">VN-18</strain>
    </source>
</reference>
<evidence type="ECO:0000256" key="1">
    <source>
        <dbReference type="SAM" id="SignalP"/>
    </source>
</evidence>
<keyword evidence="3" id="KW-1185">Reference proteome</keyword>
<feature type="signal peptide" evidence="1">
    <location>
        <begin position="1"/>
        <end position="19"/>
    </location>
</feature>
<keyword evidence="1" id="KW-0732">Signal</keyword>
<proteinExistence type="predicted"/>
<gene>
    <name evidence="2" type="ORF">Mgra_00009732</name>
</gene>
<evidence type="ECO:0008006" key="4">
    <source>
        <dbReference type="Google" id="ProtNLM"/>
    </source>
</evidence>